<feature type="compositionally biased region" description="Basic and acidic residues" evidence="1">
    <location>
        <begin position="297"/>
        <end position="390"/>
    </location>
</feature>
<feature type="compositionally biased region" description="Basic and acidic residues" evidence="1">
    <location>
        <begin position="398"/>
        <end position="414"/>
    </location>
</feature>
<organism evidence="2">
    <name type="scientific">viral metagenome</name>
    <dbReference type="NCBI Taxonomy" id="1070528"/>
    <lineage>
        <taxon>unclassified sequences</taxon>
        <taxon>metagenomes</taxon>
        <taxon>organismal metagenomes</taxon>
    </lineage>
</organism>
<dbReference type="EMBL" id="MN740864">
    <property type="protein sequence ID" value="QHS82962.1"/>
    <property type="molecule type" value="Genomic_DNA"/>
</dbReference>
<feature type="compositionally biased region" description="Polar residues" evidence="1">
    <location>
        <begin position="567"/>
        <end position="579"/>
    </location>
</feature>
<feature type="compositionally biased region" description="Low complexity" evidence="1">
    <location>
        <begin position="580"/>
        <end position="591"/>
    </location>
</feature>
<feature type="region of interest" description="Disordered" evidence="1">
    <location>
        <begin position="169"/>
        <end position="453"/>
    </location>
</feature>
<reference evidence="2" key="1">
    <citation type="journal article" date="2020" name="Nature">
        <title>Giant virus diversity and host interactions through global metagenomics.</title>
        <authorList>
            <person name="Schulz F."/>
            <person name="Roux S."/>
            <person name="Paez-Espino D."/>
            <person name="Jungbluth S."/>
            <person name="Walsh D.A."/>
            <person name="Denef V.J."/>
            <person name="McMahon K.D."/>
            <person name="Konstantinidis K.T."/>
            <person name="Eloe-Fadrosh E.A."/>
            <person name="Kyrpides N.C."/>
            <person name="Woyke T."/>
        </authorList>
    </citation>
    <scope>NUCLEOTIDE SEQUENCE</scope>
    <source>
        <strain evidence="2">GVMAG-S-1103017-74</strain>
    </source>
</reference>
<feature type="compositionally biased region" description="Basic and acidic residues" evidence="1">
    <location>
        <begin position="241"/>
        <end position="289"/>
    </location>
</feature>
<accession>A0A6C0AT65</accession>
<evidence type="ECO:0000256" key="1">
    <source>
        <dbReference type="SAM" id="MobiDB-lite"/>
    </source>
</evidence>
<feature type="compositionally biased region" description="Low complexity" evidence="1">
    <location>
        <begin position="203"/>
        <end position="213"/>
    </location>
</feature>
<dbReference type="AlphaFoldDB" id="A0A6C0AT65"/>
<feature type="compositionally biased region" description="Basic residues" evidence="1">
    <location>
        <begin position="170"/>
        <end position="190"/>
    </location>
</feature>
<sequence>MAASVSATGEVHTVARRACFSALERLYDSVRDKVAQHSTHVDMIAQVWQFTLPTVSAWNAGVWGQYAQEWADVLYRMRYEHAETSRSSRSPEQRMRDMAECITVALKAAAPQGQSVHALLARDVPAFVQRVFGQLCEEPCVVKYPYTRGDAVGFERVVRNVVDVAVRATAKQHAKHSTAGRDRRKKRTRKHDATPSVAPPAGSVDAVSDADAASKQRPAPTFDAGSCSEVHRSTALGDGASARDDGASRRERRKQRDDGASTRDDGASRRERRKQRDDGASTRDDGSSRRERRKRRNDGASTRDDGSSRREQRDDGASARDDGSSRRERQERRNDDGTSTRDDGASHQKARDEGASTRDDGASRRERQERRNDTGASTRDDGASTRDDGASRQGRQGTRTDDGASRQEQRDDGASRQSHRSSGDAASRVRRVHKRDGASRGGDTPYPHVRDATSCVDTVSALSAILQRSGRPSEDAARGFARRNARKDARPAQSRRQSAAPDSRTQVTASTRQRLDAASWAPPMRGAGSTTTGAAQRSDARSEQPRGGAPQLPAPRKEQWEGMSDVHTASLNAHDSISQLPLPGAPSAPAARITDTQVARLSSKALEAVHPDNATTSTQ</sequence>
<feature type="compositionally biased region" description="Low complexity" evidence="1">
    <location>
        <begin position="491"/>
        <end position="501"/>
    </location>
</feature>
<feature type="region of interest" description="Disordered" evidence="1">
    <location>
        <begin position="465"/>
        <end position="596"/>
    </location>
</feature>
<proteinExistence type="predicted"/>
<protein>
    <submittedName>
        <fullName evidence="2">Uncharacterized protein</fullName>
    </submittedName>
</protein>
<feature type="compositionally biased region" description="Polar residues" evidence="1">
    <location>
        <begin position="503"/>
        <end position="512"/>
    </location>
</feature>
<evidence type="ECO:0000313" key="2">
    <source>
        <dbReference type="EMBL" id="QHS82962.1"/>
    </source>
</evidence>
<name>A0A6C0AT65_9ZZZZ</name>